<accession>A0A830GQ40</accession>
<reference evidence="3" key="1">
    <citation type="journal article" date="2014" name="Int. J. Syst. Evol. Microbiol.">
        <title>Complete genome sequence of Corynebacterium casei LMG S-19264T (=DSM 44701T), isolated from a smear-ripened cheese.</title>
        <authorList>
            <consortium name="US DOE Joint Genome Institute (JGI-PGF)"/>
            <person name="Walter F."/>
            <person name="Albersmeier A."/>
            <person name="Kalinowski J."/>
            <person name="Ruckert C."/>
        </authorList>
    </citation>
    <scope>NUCLEOTIDE SEQUENCE</scope>
    <source>
        <strain evidence="3">JCM 17820</strain>
    </source>
</reference>
<dbReference type="EMBL" id="BMOU01000007">
    <property type="protein sequence ID" value="GGO03178.1"/>
    <property type="molecule type" value="Genomic_DNA"/>
</dbReference>
<sequence length="244" mass="24874">MVTLDCTTSHHDGVTLVALSLRDLDESTRVTVRNRLDGPVWPPRCEGLPVTGWTETGFEGVVGPGDHALGYATPAPPADPPAVLDDATPAPNTDGAGVSPESAADVVRELGDPSPPADAVPAGVAATTDADSCDGVTEPDAGPAARSTTATRPQTDGRVPAAVEPWLETMAARVEAAETLADAETLPAATAAVREAGGLAEVRTIAESGATDERRLRRLALRAAALADRRGAATVPVETLARIA</sequence>
<keyword evidence="4" id="KW-1185">Reference proteome</keyword>
<organism evidence="3 4">
    <name type="scientific">Haloarcula pellucida</name>
    <dbReference type="NCBI Taxonomy" id="1427151"/>
    <lineage>
        <taxon>Archaea</taxon>
        <taxon>Methanobacteriati</taxon>
        <taxon>Methanobacteriota</taxon>
        <taxon>Stenosarchaea group</taxon>
        <taxon>Halobacteria</taxon>
        <taxon>Halobacteriales</taxon>
        <taxon>Haloarculaceae</taxon>
        <taxon>Haloarcula</taxon>
    </lineage>
</organism>
<dbReference type="Proteomes" id="UP000605784">
    <property type="component" value="Unassembled WGS sequence"/>
</dbReference>
<dbReference type="AlphaFoldDB" id="A0A830GQ40"/>
<protein>
    <recommendedName>
        <fullName evidence="2">DUF8080 domain-containing protein</fullName>
    </recommendedName>
</protein>
<reference evidence="3" key="2">
    <citation type="submission" date="2020-09" db="EMBL/GenBank/DDBJ databases">
        <authorList>
            <person name="Sun Q."/>
            <person name="Ohkuma M."/>
        </authorList>
    </citation>
    <scope>NUCLEOTIDE SEQUENCE</scope>
    <source>
        <strain evidence="3">JCM 17820</strain>
    </source>
</reference>
<feature type="compositionally biased region" description="Low complexity" evidence="1">
    <location>
        <begin position="119"/>
        <end position="130"/>
    </location>
</feature>
<comment type="caution">
    <text evidence="3">The sequence shown here is derived from an EMBL/GenBank/DDBJ whole genome shotgun (WGS) entry which is preliminary data.</text>
</comment>
<gene>
    <name evidence="3" type="ORF">GCM10009030_38570</name>
</gene>
<evidence type="ECO:0000259" key="2">
    <source>
        <dbReference type="Pfam" id="PF26296"/>
    </source>
</evidence>
<feature type="compositionally biased region" description="Low complexity" evidence="1">
    <location>
        <begin position="81"/>
        <end position="91"/>
    </location>
</feature>
<proteinExistence type="predicted"/>
<feature type="domain" description="DUF8080" evidence="2">
    <location>
        <begin position="160"/>
        <end position="233"/>
    </location>
</feature>
<evidence type="ECO:0000313" key="3">
    <source>
        <dbReference type="EMBL" id="GGO03178.1"/>
    </source>
</evidence>
<evidence type="ECO:0000256" key="1">
    <source>
        <dbReference type="SAM" id="MobiDB-lite"/>
    </source>
</evidence>
<dbReference type="InterPro" id="IPR058393">
    <property type="entry name" value="DUF8080"/>
</dbReference>
<dbReference type="RefSeq" id="WP_189001868.1">
    <property type="nucleotide sequence ID" value="NZ_BMOU01000007.1"/>
</dbReference>
<evidence type="ECO:0000313" key="4">
    <source>
        <dbReference type="Proteomes" id="UP000605784"/>
    </source>
</evidence>
<feature type="region of interest" description="Disordered" evidence="1">
    <location>
        <begin position="67"/>
        <end position="157"/>
    </location>
</feature>
<dbReference type="InterPro" id="IPR057179">
    <property type="entry name" value="DUF7857"/>
</dbReference>
<dbReference type="Pfam" id="PF26296">
    <property type="entry name" value="DUF8080"/>
    <property type="match status" value="1"/>
</dbReference>
<name>A0A830GQ40_9EURY</name>
<dbReference type="Pfam" id="PF25256">
    <property type="entry name" value="DUF7857"/>
    <property type="match status" value="1"/>
</dbReference>